<proteinExistence type="predicted"/>
<feature type="compositionally biased region" description="Low complexity" evidence="1">
    <location>
        <begin position="58"/>
        <end position="78"/>
    </location>
</feature>
<organism evidence="2 3">
    <name type="scientific">Glycomyces endophyticus</name>
    <dbReference type="NCBI Taxonomy" id="480996"/>
    <lineage>
        <taxon>Bacteria</taxon>
        <taxon>Bacillati</taxon>
        <taxon>Actinomycetota</taxon>
        <taxon>Actinomycetes</taxon>
        <taxon>Glycomycetales</taxon>
        <taxon>Glycomycetaceae</taxon>
        <taxon>Glycomyces</taxon>
    </lineage>
</organism>
<protein>
    <submittedName>
        <fullName evidence="2">Uncharacterized protein</fullName>
    </submittedName>
</protein>
<reference evidence="2 3" key="1">
    <citation type="journal article" date="2019" name="Int. J. Syst. Evol. Microbiol.">
        <title>The Global Catalogue of Microorganisms (GCM) 10K type strain sequencing project: providing services to taxonomists for standard genome sequencing and annotation.</title>
        <authorList>
            <consortium name="The Broad Institute Genomics Platform"/>
            <consortium name="The Broad Institute Genome Sequencing Center for Infectious Disease"/>
            <person name="Wu L."/>
            <person name="Ma J."/>
        </authorList>
    </citation>
    <scope>NUCLEOTIDE SEQUENCE [LARGE SCALE GENOMIC DNA]</scope>
    <source>
        <strain evidence="2 3">JCM 16001</strain>
    </source>
</reference>
<keyword evidence="3" id="KW-1185">Reference proteome</keyword>
<feature type="region of interest" description="Disordered" evidence="1">
    <location>
        <begin position="41"/>
        <end position="78"/>
    </location>
</feature>
<name>A0ABN2GTM6_9ACTN</name>
<evidence type="ECO:0000313" key="3">
    <source>
        <dbReference type="Proteomes" id="UP001499851"/>
    </source>
</evidence>
<comment type="caution">
    <text evidence="2">The sequence shown here is derived from an EMBL/GenBank/DDBJ whole genome shotgun (WGS) entry which is preliminary data.</text>
</comment>
<dbReference type="EMBL" id="BAAAQF010000007">
    <property type="protein sequence ID" value="GAA1676662.1"/>
    <property type="molecule type" value="Genomic_DNA"/>
</dbReference>
<dbReference type="Proteomes" id="UP001499851">
    <property type="component" value="Unassembled WGS sequence"/>
</dbReference>
<sequence>MCDDISAISASISMKTTPIFSRRITNRLKRPGMAVLDAFMGSKVTRNPGPSVERPTRGARNPSPSRSRPGASRARLAA</sequence>
<accession>A0ABN2GTM6</accession>
<evidence type="ECO:0000313" key="2">
    <source>
        <dbReference type="EMBL" id="GAA1676662.1"/>
    </source>
</evidence>
<gene>
    <name evidence="2" type="ORF">GCM10009830_24190</name>
</gene>
<evidence type="ECO:0000256" key="1">
    <source>
        <dbReference type="SAM" id="MobiDB-lite"/>
    </source>
</evidence>